<evidence type="ECO:0000313" key="2">
    <source>
        <dbReference type="WBParaSite" id="TMUE_1000003362.1"/>
    </source>
</evidence>
<reference evidence="2" key="1">
    <citation type="submission" date="2019-12" db="UniProtKB">
        <authorList>
            <consortium name="WormBaseParasite"/>
        </authorList>
    </citation>
    <scope>IDENTIFICATION</scope>
</reference>
<dbReference type="WBParaSite" id="TMUE_1000003362.1">
    <property type="protein sequence ID" value="TMUE_1000003362.1"/>
    <property type="gene ID" value="WBGene00298693"/>
</dbReference>
<accession>A0A5S6Q8S1</accession>
<proteinExistence type="predicted"/>
<evidence type="ECO:0000313" key="1">
    <source>
        <dbReference type="Proteomes" id="UP000046395"/>
    </source>
</evidence>
<name>A0A5S6Q8S1_TRIMR</name>
<dbReference type="Proteomes" id="UP000046395">
    <property type="component" value="Unassembled WGS sequence"/>
</dbReference>
<protein>
    <submittedName>
        <fullName evidence="2">ISXO2-like transposase domain-containing protein</fullName>
    </submittedName>
</protein>
<organism evidence="1 2">
    <name type="scientific">Trichuris muris</name>
    <name type="common">Mouse whipworm</name>
    <dbReference type="NCBI Taxonomy" id="70415"/>
    <lineage>
        <taxon>Eukaryota</taxon>
        <taxon>Metazoa</taxon>
        <taxon>Ecdysozoa</taxon>
        <taxon>Nematoda</taxon>
        <taxon>Enoplea</taxon>
        <taxon>Dorylaimia</taxon>
        <taxon>Trichinellida</taxon>
        <taxon>Trichuridae</taxon>
        <taxon>Trichuris</taxon>
    </lineage>
</organism>
<dbReference type="AlphaFoldDB" id="A0A5S6Q8S1"/>
<sequence length="189" mass="21599">MMANASTFREICSRFKDEDAAVAFFKGKGVLHRQRSCVCGHPMKIAGKKNGQARRCRCYKAQCNKEVSLRTGTWFEGHRSDFRTAVLFIYAWSREYTTTGFCSQELGMSSNCAVGWKKSMREVAPESLLRNPLVIGGTGLTVEVDETVFSKRKYQRGRTYPEHAIQRFGYFARRLKQLDCLPVSRTRSL</sequence>
<dbReference type="STRING" id="70415.A0A5S6Q8S1"/>
<keyword evidence="1" id="KW-1185">Reference proteome</keyword>